<dbReference type="GO" id="GO:0016973">
    <property type="term" value="P:poly(A)+ mRNA export from nucleus"/>
    <property type="evidence" value="ECO:0007669"/>
    <property type="project" value="InterPro"/>
</dbReference>
<dbReference type="AlphaFoldDB" id="A0A8B8Q8C6"/>
<dbReference type="GeneID" id="115749740"/>
<reference evidence="4" key="1">
    <citation type="submission" date="2025-04" db="UniProtKB">
        <authorList>
            <consortium name="RefSeq"/>
        </authorList>
    </citation>
    <scope>IDENTIFICATION</scope>
    <source>
        <tissue evidence="5 6">Leaf</tissue>
    </source>
</reference>
<dbReference type="RefSeq" id="XP_048138221.1">
    <property type="nucleotide sequence ID" value="XM_048282264.1"/>
</dbReference>
<accession>A0A8B8Q8C6</accession>
<name>A0A8B8Q8C6_9MYRT</name>
<dbReference type="OrthoDB" id="5837849at2759"/>
<feature type="compositionally biased region" description="Basic and acidic residues" evidence="1">
    <location>
        <begin position="50"/>
        <end position="62"/>
    </location>
</feature>
<feature type="domain" description="THO1-MOS11 C-terminal" evidence="2">
    <location>
        <begin position="78"/>
        <end position="111"/>
    </location>
</feature>
<dbReference type="Pfam" id="PF18592">
    <property type="entry name" value="Tho1_MOS11_C"/>
    <property type="match status" value="1"/>
</dbReference>
<dbReference type="RefSeq" id="XP_030542552.1">
    <property type="nucleotide sequence ID" value="XM_030686692.1"/>
</dbReference>
<organism evidence="3 4">
    <name type="scientific">Rhodamnia argentea</name>
    <dbReference type="NCBI Taxonomy" id="178133"/>
    <lineage>
        <taxon>Eukaryota</taxon>
        <taxon>Viridiplantae</taxon>
        <taxon>Streptophyta</taxon>
        <taxon>Embryophyta</taxon>
        <taxon>Tracheophyta</taxon>
        <taxon>Spermatophyta</taxon>
        <taxon>Magnoliopsida</taxon>
        <taxon>eudicotyledons</taxon>
        <taxon>Gunneridae</taxon>
        <taxon>Pentapetalae</taxon>
        <taxon>rosids</taxon>
        <taxon>malvids</taxon>
        <taxon>Myrtales</taxon>
        <taxon>Myrtaceae</taxon>
        <taxon>Myrtoideae</taxon>
        <taxon>Myrteae</taxon>
        <taxon>Australasian group</taxon>
        <taxon>Rhodamnia</taxon>
    </lineage>
</organism>
<dbReference type="RefSeq" id="XP_048138222.1">
    <property type="nucleotide sequence ID" value="XM_048282265.1"/>
</dbReference>
<proteinExistence type="predicted"/>
<feature type="region of interest" description="Disordered" evidence="1">
    <location>
        <begin position="1"/>
        <end position="81"/>
    </location>
</feature>
<evidence type="ECO:0000313" key="5">
    <source>
        <dbReference type="RefSeq" id="XP_048138221.1"/>
    </source>
</evidence>
<dbReference type="InterPro" id="IPR044209">
    <property type="entry name" value="MOS11"/>
</dbReference>
<dbReference type="PANTHER" id="PTHR47701">
    <property type="entry name" value="PROTEIN MODIFIER OF SNC1 11"/>
    <property type="match status" value="1"/>
</dbReference>
<dbReference type="Proteomes" id="UP000827889">
    <property type="component" value="Chromosome 7"/>
</dbReference>
<dbReference type="GO" id="GO:0005634">
    <property type="term" value="C:nucleus"/>
    <property type="evidence" value="ECO:0007669"/>
    <property type="project" value="TreeGrafter"/>
</dbReference>
<evidence type="ECO:0000313" key="6">
    <source>
        <dbReference type="RefSeq" id="XP_048138222.1"/>
    </source>
</evidence>
<evidence type="ECO:0000256" key="1">
    <source>
        <dbReference type="SAM" id="MobiDB-lite"/>
    </source>
</evidence>
<feature type="compositionally biased region" description="Low complexity" evidence="1">
    <location>
        <begin position="63"/>
        <end position="78"/>
    </location>
</feature>
<feature type="compositionally biased region" description="Polar residues" evidence="1">
    <location>
        <begin position="24"/>
        <end position="46"/>
    </location>
</feature>
<evidence type="ECO:0000313" key="4">
    <source>
        <dbReference type="RefSeq" id="XP_030542552.1"/>
    </source>
</evidence>
<gene>
    <name evidence="4 5 6" type="primary">LOC115749740</name>
</gene>
<sequence length="205" mass="22073">MATRPIINLNEKIPSEEEEPESPTQTLDSADPSPTSEPDRQASSSAADPDSGKSRKEGEEGPVKGTTATVVSSGTGPVNDIYRRIRRAERFGMPVQLSEEEKRYSRAERFGTGSLLNKSEARGESEALKRKARAERFGDSVSSLITDEEAKKKARLAKFGSGSKPIAHEEDKRKARAIRFSNLPASSLSQVNDKAVIAGKATGGA</sequence>
<dbReference type="KEGG" id="rarg:115749740"/>
<evidence type="ECO:0000259" key="2">
    <source>
        <dbReference type="Pfam" id="PF18592"/>
    </source>
</evidence>
<evidence type="ECO:0000313" key="3">
    <source>
        <dbReference type="Proteomes" id="UP000827889"/>
    </source>
</evidence>
<dbReference type="InterPro" id="IPR040746">
    <property type="entry name" value="THO1_MOS11_C"/>
</dbReference>
<protein>
    <submittedName>
        <fullName evidence="4 5">Protein MODIFIER OF SNC1 11</fullName>
    </submittedName>
</protein>
<keyword evidence="3" id="KW-1185">Reference proteome</keyword>
<dbReference type="PANTHER" id="PTHR47701:SF2">
    <property type="entry name" value="PROTEIN MODIFIER OF SNC1 11"/>
    <property type="match status" value="1"/>
</dbReference>